<dbReference type="PROSITE" id="PS50987">
    <property type="entry name" value="HTH_ARSR_2"/>
    <property type="match status" value="1"/>
</dbReference>
<dbReference type="GO" id="GO:0003677">
    <property type="term" value="F:DNA binding"/>
    <property type="evidence" value="ECO:0007669"/>
    <property type="project" value="UniProtKB-KW"/>
</dbReference>
<accession>A0A5C1Y5V4</accession>
<proteinExistence type="predicted"/>
<evidence type="ECO:0000256" key="3">
    <source>
        <dbReference type="ARBA" id="ARBA00023163"/>
    </source>
</evidence>
<dbReference type="Proteomes" id="UP000322159">
    <property type="component" value="Chromosome"/>
</dbReference>
<feature type="domain" description="HTH arsR-type" evidence="4">
    <location>
        <begin position="1"/>
        <end position="87"/>
    </location>
</feature>
<dbReference type="SMART" id="SM00418">
    <property type="entry name" value="HTH_ARSR"/>
    <property type="match status" value="1"/>
</dbReference>
<dbReference type="Gene3D" id="1.10.10.10">
    <property type="entry name" value="Winged helix-like DNA-binding domain superfamily/Winged helix DNA-binding domain"/>
    <property type="match status" value="1"/>
</dbReference>
<evidence type="ECO:0000256" key="1">
    <source>
        <dbReference type="ARBA" id="ARBA00023015"/>
    </source>
</evidence>
<protein>
    <submittedName>
        <fullName evidence="5">Winged helix-turn-helix transcriptional regulator</fullName>
    </submittedName>
</protein>
<evidence type="ECO:0000256" key="2">
    <source>
        <dbReference type="ARBA" id="ARBA00023125"/>
    </source>
</evidence>
<dbReference type="SUPFAM" id="SSF46785">
    <property type="entry name" value="Winged helix' DNA-binding domain"/>
    <property type="match status" value="1"/>
</dbReference>
<keyword evidence="6" id="KW-1185">Reference proteome</keyword>
<dbReference type="OrthoDB" id="3628603at2"/>
<dbReference type="CDD" id="cd00090">
    <property type="entry name" value="HTH_ARSR"/>
    <property type="match status" value="1"/>
</dbReference>
<dbReference type="InterPro" id="IPR051081">
    <property type="entry name" value="HTH_MetalResp_TranReg"/>
</dbReference>
<dbReference type="NCBIfam" id="NF033788">
    <property type="entry name" value="HTH_metalloreg"/>
    <property type="match status" value="1"/>
</dbReference>
<keyword evidence="3" id="KW-0804">Transcription</keyword>
<reference evidence="5 6" key="1">
    <citation type="submission" date="2019-09" db="EMBL/GenBank/DDBJ databases">
        <title>Genome sequencing of strain KACC 19322.</title>
        <authorList>
            <person name="Heo J."/>
            <person name="Kim S.-J."/>
            <person name="Kim J.-S."/>
            <person name="Hong S.-B."/>
            <person name="Kwon S.-W."/>
        </authorList>
    </citation>
    <scope>NUCLEOTIDE SEQUENCE [LARGE SCALE GENOMIC DNA]</scope>
    <source>
        <strain evidence="5 6">KACC 19322</strain>
    </source>
</reference>
<organism evidence="5 6">
    <name type="scientific">Protaetiibacter larvae</name>
    <dbReference type="NCBI Taxonomy" id="2592654"/>
    <lineage>
        <taxon>Bacteria</taxon>
        <taxon>Bacillati</taxon>
        <taxon>Actinomycetota</taxon>
        <taxon>Actinomycetes</taxon>
        <taxon>Micrococcales</taxon>
        <taxon>Microbacteriaceae</taxon>
        <taxon>Protaetiibacter</taxon>
    </lineage>
</organism>
<dbReference type="RefSeq" id="WP_149324601.1">
    <property type="nucleotide sequence ID" value="NZ_CP043504.1"/>
</dbReference>
<dbReference type="PANTHER" id="PTHR33154">
    <property type="entry name" value="TRANSCRIPTIONAL REGULATOR, ARSR FAMILY"/>
    <property type="match status" value="1"/>
</dbReference>
<dbReference type="PANTHER" id="PTHR33154:SF33">
    <property type="entry name" value="TRANSCRIPTIONAL REPRESSOR SDPR"/>
    <property type="match status" value="1"/>
</dbReference>
<dbReference type="GO" id="GO:0003700">
    <property type="term" value="F:DNA-binding transcription factor activity"/>
    <property type="evidence" value="ECO:0007669"/>
    <property type="project" value="InterPro"/>
</dbReference>
<name>A0A5C1Y5V4_9MICO</name>
<gene>
    <name evidence="5" type="ORF">FLP23_03540</name>
</gene>
<dbReference type="PRINTS" id="PR00778">
    <property type="entry name" value="HTHARSR"/>
</dbReference>
<evidence type="ECO:0000313" key="6">
    <source>
        <dbReference type="Proteomes" id="UP000322159"/>
    </source>
</evidence>
<evidence type="ECO:0000313" key="5">
    <source>
        <dbReference type="EMBL" id="QEO09171.1"/>
    </source>
</evidence>
<evidence type="ECO:0000259" key="4">
    <source>
        <dbReference type="PROSITE" id="PS50987"/>
    </source>
</evidence>
<sequence>MIETMNALAEPNRLAIVDVLRGGSRSVGELVDALSLKQPLVSRHLKVLSDAGIVRARVDAQRRIYSLRAARFQELDTWLDGFAALWDERLDRLERHLVADGDGAR</sequence>
<dbReference type="KEGG" id="lyk:FLP23_03540"/>
<dbReference type="EMBL" id="CP043504">
    <property type="protein sequence ID" value="QEO09171.1"/>
    <property type="molecule type" value="Genomic_DNA"/>
</dbReference>
<dbReference type="Pfam" id="PF01022">
    <property type="entry name" value="HTH_5"/>
    <property type="match status" value="1"/>
</dbReference>
<keyword evidence="2" id="KW-0238">DNA-binding</keyword>
<dbReference type="InterPro" id="IPR011991">
    <property type="entry name" value="ArsR-like_HTH"/>
</dbReference>
<dbReference type="AlphaFoldDB" id="A0A5C1Y5V4"/>
<dbReference type="InterPro" id="IPR036388">
    <property type="entry name" value="WH-like_DNA-bd_sf"/>
</dbReference>
<dbReference type="InterPro" id="IPR001845">
    <property type="entry name" value="HTH_ArsR_DNA-bd_dom"/>
</dbReference>
<keyword evidence="1" id="KW-0805">Transcription regulation</keyword>
<dbReference type="InterPro" id="IPR036390">
    <property type="entry name" value="WH_DNA-bd_sf"/>
</dbReference>